<gene>
    <name evidence="1" type="ORF">FNV43_RR20166</name>
</gene>
<accession>A0A8K0GUC3</accession>
<dbReference type="EMBL" id="VOIH02000009">
    <property type="protein sequence ID" value="KAF3437413.1"/>
    <property type="molecule type" value="Genomic_DNA"/>
</dbReference>
<keyword evidence="2" id="KW-1185">Reference proteome</keyword>
<dbReference type="Proteomes" id="UP000796880">
    <property type="component" value="Unassembled WGS sequence"/>
</dbReference>
<organism evidence="1 2">
    <name type="scientific">Rhamnella rubrinervis</name>
    <dbReference type="NCBI Taxonomy" id="2594499"/>
    <lineage>
        <taxon>Eukaryota</taxon>
        <taxon>Viridiplantae</taxon>
        <taxon>Streptophyta</taxon>
        <taxon>Embryophyta</taxon>
        <taxon>Tracheophyta</taxon>
        <taxon>Spermatophyta</taxon>
        <taxon>Magnoliopsida</taxon>
        <taxon>eudicotyledons</taxon>
        <taxon>Gunneridae</taxon>
        <taxon>Pentapetalae</taxon>
        <taxon>rosids</taxon>
        <taxon>fabids</taxon>
        <taxon>Rosales</taxon>
        <taxon>Rhamnaceae</taxon>
        <taxon>rhamnoid group</taxon>
        <taxon>Rhamneae</taxon>
        <taxon>Rhamnella</taxon>
    </lineage>
</organism>
<evidence type="ECO:0000313" key="2">
    <source>
        <dbReference type="Proteomes" id="UP000796880"/>
    </source>
</evidence>
<dbReference type="OrthoDB" id="47328at2759"/>
<sequence length="80" mass="8970">MDGNHTLHIIPYSRQVKADELQPGVCYLQINAADPLMGDQDLGSRMERIFSLSTRSVLCNDTFAVIMQSGLHYLVSVFQL</sequence>
<name>A0A8K0GUC3_9ROSA</name>
<protein>
    <submittedName>
        <fullName evidence="1">Uncharacterized protein</fullName>
    </submittedName>
</protein>
<proteinExistence type="predicted"/>
<evidence type="ECO:0000313" key="1">
    <source>
        <dbReference type="EMBL" id="KAF3437413.1"/>
    </source>
</evidence>
<reference evidence="1" key="1">
    <citation type="submission" date="2020-03" db="EMBL/GenBank/DDBJ databases">
        <title>A high-quality chromosome-level genome assembly of a woody plant with both climbing and erect habits, Rhamnella rubrinervis.</title>
        <authorList>
            <person name="Lu Z."/>
            <person name="Yang Y."/>
            <person name="Zhu X."/>
            <person name="Sun Y."/>
        </authorList>
    </citation>
    <scope>NUCLEOTIDE SEQUENCE</scope>
    <source>
        <strain evidence="1">BYM</strain>
        <tissue evidence="1">Leaf</tissue>
    </source>
</reference>
<comment type="caution">
    <text evidence="1">The sequence shown here is derived from an EMBL/GenBank/DDBJ whole genome shotgun (WGS) entry which is preliminary data.</text>
</comment>
<dbReference type="AlphaFoldDB" id="A0A8K0GUC3"/>